<feature type="domain" description="Luciferase-like" evidence="5">
    <location>
        <begin position="22"/>
        <end position="247"/>
    </location>
</feature>
<evidence type="ECO:0000256" key="4">
    <source>
        <dbReference type="ARBA" id="ARBA00023033"/>
    </source>
</evidence>
<evidence type="ECO:0000313" key="6">
    <source>
        <dbReference type="EMBL" id="MBK6301693.1"/>
    </source>
</evidence>
<evidence type="ECO:0000256" key="3">
    <source>
        <dbReference type="ARBA" id="ARBA00023002"/>
    </source>
</evidence>
<dbReference type="InterPro" id="IPR036661">
    <property type="entry name" value="Luciferase-like_sf"/>
</dbReference>
<protein>
    <submittedName>
        <fullName evidence="6">LLM class F420-dependent oxidoreductase</fullName>
    </submittedName>
</protein>
<name>A0A934X7H4_9MICO</name>
<dbReference type="Gene3D" id="3.20.20.30">
    <property type="entry name" value="Luciferase-like domain"/>
    <property type="match status" value="1"/>
</dbReference>
<proteinExistence type="predicted"/>
<evidence type="ECO:0000313" key="7">
    <source>
        <dbReference type="Proteomes" id="UP000718281"/>
    </source>
</evidence>
<dbReference type="GO" id="GO:0008726">
    <property type="term" value="F:alkanesulfonate monooxygenase activity"/>
    <property type="evidence" value="ECO:0007669"/>
    <property type="project" value="TreeGrafter"/>
</dbReference>
<dbReference type="PANTHER" id="PTHR42847:SF8">
    <property type="entry name" value="CONSERVED PROTEIN"/>
    <property type="match status" value="1"/>
</dbReference>
<gene>
    <name evidence="6" type="ORF">IPF40_11835</name>
</gene>
<dbReference type="GO" id="GO:0046306">
    <property type="term" value="P:alkanesulfonate catabolic process"/>
    <property type="evidence" value="ECO:0007669"/>
    <property type="project" value="TreeGrafter"/>
</dbReference>
<dbReference type="AlphaFoldDB" id="A0A934X7H4"/>
<dbReference type="InterPro" id="IPR019952">
    <property type="entry name" value="F420_OxRdatse_Rv1855c_pred"/>
</dbReference>
<keyword evidence="3" id="KW-0560">Oxidoreductase</keyword>
<keyword evidence="1" id="KW-0285">Flavoprotein</keyword>
<dbReference type="EMBL" id="JADIXZ010000005">
    <property type="protein sequence ID" value="MBK6301693.1"/>
    <property type="molecule type" value="Genomic_DNA"/>
</dbReference>
<keyword evidence="4" id="KW-0503">Monooxygenase</keyword>
<dbReference type="PANTHER" id="PTHR42847">
    <property type="entry name" value="ALKANESULFONATE MONOOXYGENASE"/>
    <property type="match status" value="1"/>
</dbReference>
<comment type="caution">
    <text evidence="6">The sequence shown here is derived from an EMBL/GenBank/DDBJ whole genome shotgun (WGS) entry which is preliminary data.</text>
</comment>
<sequence>MRLGTQISYFTWPDAPASIGPTFGRIARDADAAGMDSLWVMDHFFQISMIGPAELDMLEGYTALAFAAGQTQRIQLGTMVTGVTYRYPGVLAKTVTTLDVLSGGRAWLGIGAAWNEEEHLGLGVPYPALAERFERLEETLQIALQMWRGDESPYAGQHYQLARPLNVPQAITRPHPPILIGGGGEKKTLRLVAQYADACNIFDMGPAAITAKYDVLRGHCDALGRNYADIEKTVLSRLTLGDGSPDATGTPTVSVAEGVERMGRLAEIGTDHVILGFANVATPGAFDQVAELVRQVAPIVPAGR</sequence>
<keyword evidence="2" id="KW-0288">FMN</keyword>
<evidence type="ECO:0000259" key="5">
    <source>
        <dbReference type="Pfam" id="PF00296"/>
    </source>
</evidence>
<dbReference type="SUPFAM" id="SSF51679">
    <property type="entry name" value="Bacterial luciferase-like"/>
    <property type="match status" value="1"/>
</dbReference>
<dbReference type="InterPro" id="IPR011251">
    <property type="entry name" value="Luciferase-like_dom"/>
</dbReference>
<evidence type="ECO:0000256" key="1">
    <source>
        <dbReference type="ARBA" id="ARBA00022630"/>
    </source>
</evidence>
<accession>A0A934X7H4</accession>
<dbReference type="Pfam" id="PF00296">
    <property type="entry name" value="Bac_luciferase"/>
    <property type="match status" value="1"/>
</dbReference>
<dbReference type="Proteomes" id="UP000718281">
    <property type="component" value="Unassembled WGS sequence"/>
</dbReference>
<reference evidence="6 7" key="1">
    <citation type="submission" date="2020-10" db="EMBL/GenBank/DDBJ databases">
        <title>Connecting structure to function with the recovery of over 1000 high-quality activated sludge metagenome-assembled genomes encoding full-length rRNA genes using long-read sequencing.</title>
        <authorList>
            <person name="Singleton C.M."/>
            <person name="Petriglieri F."/>
            <person name="Kristensen J.M."/>
            <person name="Kirkegaard R.H."/>
            <person name="Michaelsen T.Y."/>
            <person name="Andersen M.H."/>
            <person name="Karst S.M."/>
            <person name="Dueholm M.S."/>
            <person name="Nielsen P.H."/>
            <person name="Albertsen M."/>
        </authorList>
    </citation>
    <scope>NUCLEOTIDE SEQUENCE [LARGE SCALE GENOMIC DNA]</scope>
    <source>
        <strain evidence="6">AalE_18-Q3-R2-46_BAT3C.188</strain>
    </source>
</reference>
<evidence type="ECO:0000256" key="2">
    <source>
        <dbReference type="ARBA" id="ARBA00022643"/>
    </source>
</evidence>
<organism evidence="6 7">
    <name type="scientific">Candidatus Phosphoribacter hodrii</name>
    <dbReference type="NCBI Taxonomy" id="2953743"/>
    <lineage>
        <taxon>Bacteria</taxon>
        <taxon>Bacillati</taxon>
        <taxon>Actinomycetota</taxon>
        <taxon>Actinomycetes</taxon>
        <taxon>Micrococcales</taxon>
        <taxon>Dermatophilaceae</taxon>
        <taxon>Candidatus Phosphoribacter</taxon>
    </lineage>
</organism>
<dbReference type="NCBIfam" id="TIGR03560">
    <property type="entry name" value="F420_Rv1855c"/>
    <property type="match status" value="1"/>
</dbReference>
<dbReference type="InterPro" id="IPR050172">
    <property type="entry name" value="SsuD_RutA_monooxygenase"/>
</dbReference>